<sequence>MHSKIYRAQEDQPFLGKDVNNFCLQVPGNEFQSQKSSRLTSQNEQIKIVTNTTSTQQYHQITNNAALATEKLLIDLQMVREENVKLNSQLQILQLNDKQYKQDIQDFWEKQKQLESKYKDQILRVQLENDINFKKVEQENVKLLSQVEVYQKKQQQYEILIDDYLASIDKLNTINNSLQQQLILQQKDGAIQYKDQDKQIQKLSEMNQQLLTQITSLNNQRSTDQLQIKDLSILQQTLQGQVKMYQDEVTLLSERLKELSNQNSQLSQMNTDYLNQITIFQTQVSQAQSKLQQNAYERESKSRQSEQHIRQSTSNNSRLIEELNSKILNLNNQLNSANQQKQQLQQELHLQKKQLQQEQEDRLSVQSRQSKQSQQQKLIFELEERIKQLQQQLESEQLNKSVNHGDLDIKNKQILMLEQQNQKLRQELEQFQIQMGEEKSLLYKEIDQLADQNRRAKQLKVTEYDIEYRNSVKQKESLQQELNKANQSIQKFQSRIKALEDQIMQLTNESSTIEKQNRFIADLEEKLNQCQRKCELEIKDYSIQNQQLNSELDKVQYELKQMKQKYSREIEELESRLQRENQRVSLQLNDKVADLSQIELKNKQLKQELMNQEQSYENQLREANNRIKEVTDDLELMIENYKKEKQMSEKWESQNEELRRQLSAQIEEAQIRTERLSIEKHERLSIESRKQIEQIQQKLNNEVNQLQGEVKQKNEQINQLKHLNQQYDQKISKFENYIHDLEDQLQQLSKKEEQQNQSKNQSLADSLNVKIMQLENNLIKAQKKEDQLVQRIRLLEQQQNSFRNTSEQRELEQRNNQMFEEIQILVQTIKSQDFEMQTMKNELVQYQKEVSFMKEVVKEDTSRLETSILDDKNRRIIELENKCALLANENTRLNQLKTKQVDDWQKKYDKLKEEMERNLNIREQNEQNKKNVIISSNIRQIQNAK</sequence>
<protein>
    <submittedName>
        <fullName evidence="3">Uncharacterized protein</fullName>
    </submittedName>
</protein>
<evidence type="ECO:0000256" key="2">
    <source>
        <dbReference type="SAM" id="MobiDB-lite"/>
    </source>
</evidence>
<reference evidence="3" key="1">
    <citation type="submission" date="2021-01" db="EMBL/GenBank/DDBJ databases">
        <authorList>
            <consortium name="Genoscope - CEA"/>
            <person name="William W."/>
        </authorList>
    </citation>
    <scope>NUCLEOTIDE SEQUENCE</scope>
</reference>
<feature type="region of interest" description="Disordered" evidence="2">
    <location>
        <begin position="291"/>
        <end position="316"/>
    </location>
</feature>
<evidence type="ECO:0000256" key="1">
    <source>
        <dbReference type="SAM" id="Coils"/>
    </source>
</evidence>
<keyword evidence="4" id="KW-1185">Reference proteome</keyword>
<organism evidence="3 4">
    <name type="scientific">Paramecium octaurelia</name>
    <dbReference type="NCBI Taxonomy" id="43137"/>
    <lineage>
        <taxon>Eukaryota</taxon>
        <taxon>Sar</taxon>
        <taxon>Alveolata</taxon>
        <taxon>Ciliophora</taxon>
        <taxon>Intramacronucleata</taxon>
        <taxon>Oligohymenophorea</taxon>
        <taxon>Peniculida</taxon>
        <taxon>Parameciidae</taxon>
        <taxon>Paramecium</taxon>
    </lineage>
</organism>
<feature type="coiled-coil region" evidence="1">
    <location>
        <begin position="320"/>
        <end position="931"/>
    </location>
</feature>
<evidence type="ECO:0000313" key="4">
    <source>
        <dbReference type="Proteomes" id="UP000683925"/>
    </source>
</evidence>
<dbReference type="OMA" id="KWESQNE"/>
<feature type="coiled-coil region" evidence="1">
    <location>
        <begin position="133"/>
        <end position="276"/>
    </location>
</feature>
<keyword evidence="1" id="KW-0175">Coiled coil</keyword>
<gene>
    <name evidence="3" type="ORF">POCTA_138.1.T0720143</name>
</gene>
<evidence type="ECO:0000313" key="3">
    <source>
        <dbReference type="EMBL" id="CAD8179142.1"/>
    </source>
</evidence>
<dbReference type="AlphaFoldDB" id="A0A8S1VTM5"/>
<dbReference type="Proteomes" id="UP000683925">
    <property type="component" value="Unassembled WGS sequence"/>
</dbReference>
<proteinExistence type="predicted"/>
<accession>A0A8S1VTM5</accession>
<dbReference type="OrthoDB" id="307161at2759"/>
<comment type="caution">
    <text evidence="3">The sequence shown here is derived from an EMBL/GenBank/DDBJ whole genome shotgun (WGS) entry which is preliminary data.</text>
</comment>
<dbReference type="EMBL" id="CAJJDP010000071">
    <property type="protein sequence ID" value="CAD8179142.1"/>
    <property type="molecule type" value="Genomic_DNA"/>
</dbReference>
<name>A0A8S1VTM5_PAROT</name>
<feature type="compositionally biased region" description="Basic and acidic residues" evidence="2">
    <location>
        <begin position="296"/>
        <end position="309"/>
    </location>
</feature>